<comment type="catalytic activity">
    <reaction evidence="8">
        <text>(6S)-5,6,7,8-tetrahydrofolate + NADP(+) = 7,8-dihydrofolate + NADPH + H(+)</text>
        <dbReference type="Rhea" id="RHEA:15009"/>
        <dbReference type="ChEBI" id="CHEBI:15378"/>
        <dbReference type="ChEBI" id="CHEBI:57451"/>
        <dbReference type="ChEBI" id="CHEBI:57453"/>
        <dbReference type="ChEBI" id="CHEBI:57783"/>
        <dbReference type="ChEBI" id="CHEBI:58349"/>
        <dbReference type="EC" id="1.5.1.3"/>
    </reaction>
</comment>
<keyword evidence="4 8" id="KW-0554">One-carbon metabolism</keyword>
<feature type="domain" description="DHFR" evidence="10">
    <location>
        <begin position="3"/>
        <end position="167"/>
    </location>
</feature>
<evidence type="ECO:0000259" key="10">
    <source>
        <dbReference type="PROSITE" id="PS51330"/>
    </source>
</evidence>
<dbReference type="PROSITE" id="PS00075">
    <property type="entry name" value="DHFR_1"/>
    <property type="match status" value="1"/>
</dbReference>
<dbReference type="GO" id="GO:0004146">
    <property type="term" value="F:dihydrofolate reductase activity"/>
    <property type="evidence" value="ECO:0007669"/>
    <property type="project" value="UniProtKB-EC"/>
</dbReference>
<organism evidence="11 12">
    <name type="scientific">Methylocystis heyeri</name>
    <dbReference type="NCBI Taxonomy" id="391905"/>
    <lineage>
        <taxon>Bacteria</taxon>
        <taxon>Pseudomonadati</taxon>
        <taxon>Pseudomonadota</taxon>
        <taxon>Alphaproteobacteria</taxon>
        <taxon>Hyphomicrobiales</taxon>
        <taxon>Methylocystaceae</taxon>
        <taxon>Methylocystis</taxon>
    </lineage>
</organism>
<dbReference type="PANTHER" id="PTHR48069:SF3">
    <property type="entry name" value="DIHYDROFOLATE REDUCTASE"/>
    <property type="match status" value="1"/>
</dbReference>
<accession>A0A6B8KJW2</accession>
<dbReference type="InterPro" id="IPR024072">
    <property type="entry name" value="DHFR-like_dom_sf"/>
</dbReference>
<dbReference type="SUPFAM" id="SSF53597">
    <property type="entry name" value="Dihydrofolate reductase-like"/>
    <property type="match status" value="1"/>
</dbReference>
<comment type="function">
    <text evidence="7 8">Key enzyme in folate metabolism. Catalyzes an essential reaction for de novo glycine and purine synthesis, and for DNA precursor synthesis.</text>
</comment>
<keyword evidence="11" id="KW-0418">Kinase</keyword>
<evidence type="ECO:0000256" key="8">
    <source>
        <dbReference type="PIRNR" id="PIRNR000194"/>
    </source>
</evidence>
<evidence type="ECO:0000256" key="3">
    <source>
        <dbReference type="ARBA" id="ARBA00012856"/>
    </source>
</evidence>
<dbReference type="EMBL" id="CP046052">
    <property type="protein sequence ID" value="QGM47225.1"/>
    <property type="molecule type" value="Genomic_DNA"/>
</dbReference>
<dbReference type="GO" id="GO:0046654">
    <property type="term" value="P:tetrahydrofolate biosynthetic process"/>
    <property type="evidence" value="ECO:0007669"/>
    <property type="project" value="UniProtKB-UniPathway"/>
</dbReference>
<dbReference type="UniPathway" id="UPA00077">
    <property type="reaction ID" value="UER00158"/>
</dbReference>
<evidence type="ECO:0000256" key="9">
    <source>
        <dbReference type="RuleBase" id="RU004474"/>
    </source>
</evidence>
<dbReference type="PANTHER" id="PTHR48069">
    <property type="entry name" value="DIHYDROFOLATE REDUCTASE"/>
    <property type="match status" value="1"/>
</dbReference>
<keyword evidence="12" id="KW-1185">Reference proteome</keyword>
<evidence type="ECO:0000256" key="6">
    <source>
        <dbReference type="ARBA" id="ARBA00023002"/>
    </source>
</evidence>
<dbReference type="GO" id="GO:0006730">
    <property type="term" value="P:one-carbon metabolic process"/>
    <property type="evidence" value="ECO:0007669"/>
    <property type="project" value="UniProtKB-KW"/>
</dbReference>
<dbReference type="CDD" id="cd00209">
    <property type="entry name" value="DHFR"/>
    <property type="match status" value="1"/>
</dbReference>
<dbReference type="OrthoDB" id="9804315at2"/>
<dbReference type="KEGG" id="mhey:H2LOC_016830"/>
<keyword evidence="6 8" id="KW-0560">Oxidoreductase</keyword>
<dbReference type="GO" id="GO:0050661">
    <property type="term" value="F:NADP binding"/>
    <property type="evidence" value="ECO:0007669"/>
    <property type="project" value="InterPro"/>
</dbReference>
<evidence type="ECO:0000256" key="2">
    <source>
        <dbReference type="ARBA" id="ARBA00009539"/>
    </source>
</evidence>
<protein>
    <recommendedName>
        <fullName evidence="3 8">Dihydrofolate reductase</fullName>
        <ecNumber evidence="3 8">1.5.1.3</ecNumber>
    </recommendedName>
</protein>
<dbReference type="GO" id="GO:0046655">
    <property type="term" value="P:folic acid metabolic process"/>
    <property type="evidence" value="ECO:0007669"/>
    <property type="project" value="TreeGrafter"/>
</dbReference>
<evidence type="ECO:0000256" key="4">
    <source>
        <dbReference type="ARBA" id="ARBA00022563"/>
    </source>
</evidence>
<keyword evidence="5 8" id="KW-0521">NADP</keyword>
<evidence type="ECO:0000256" key="1">
    <source>
        <dbReference type="ARBA" id="ARBA00004903"/>
    </source>
</evidence>
<dbReference type="GO" id="GO:0016301">
    <property type="term" value="F:kinase activity"/>
    <property type="evidence" value="ECO:0007669"/>
    <property type="project" value="UniProtKB-KW"/>
</dbReference>
<dbReference type="GO" id="GO:0046452">
    <property type="term" value="P:dihydrofolate metabolic process"/>
    <property type="evidence" value="ECO:0007669"/>
    <property type="project" value="TreeGrafter"/>
</dbReference>
<comment type="pathway">
    <text evidence="1 8">Cofactor biosynthesis; tetrahydrofolate biosynthesis; 5,6,7,8-tetrahydrofolate from 7,8-dihydrofolate: step 1/1.</text>
</comment>
<evidence type="ECO:0000313" key="12">
    <source>
        <dbReference type="Proteomes" id="UP000309061"/>
    </source>
</evidence>
<gene>
    <name evidence="11" type="ORF">H2LOC_016830</name>
</gene>
<dbReference type="PROSITE" id="PS51330">
    <property type="entry name" value="DHFR_2"/>
    <property type="match status" value="1"/>
</dbReference>
<dbReference type="InterPro" id="IPR017925">
    <property type="entry name" value="DHFR_CS"/>
</dbReference>
<name>A0A6B8KJW2_9HYPH</name>
<dbReference type="InterPro" id="IPR012259">
    <property type="entry name" value="DHFR"/>
</dbReference>
<dbReference type="PIRSF" id="PIRSF000194">
    <property type="entry name" value="DHFR"/>
    <property type="match status" value="1"/>
</dbReference>
<dbReference type="InterPro" id="IPR001796">
    <property type="entry name" value="DHFR_dom"/>
</dbReference>
<dbReference type="EC" id="1.5.1.3" evidence="3 8"/>
<keyword evidence="11" id="KW-0808">Transferase</keyword>
<dbReference type="Pfam" id="PF00186">
    <property type="entry name" value="DHFR_1"/>
    <property type="match status" value="1"/>
</dbReference>
<dbReference type="RefSeq" id="WP_136498248.1">
    <property type="nucleotide sequence ID" value="NZ_CP046052.1"/>
</dbReference>
<dbReference type="PRINTS" id="PR00070">
    <property type="entry name" value="DHFR"/>
</dbReference>
<reference evidence="11 12" key="1">
    <citation type="submission" date="2019-11" db="EMBL/GenBank/DDBJ databases">
        <title>The genome sequence of Methylocystis heyeri.</title>
        <authorList>
            <person name="Oshkin I.Y."/>
            <person name="Miroshnikov K."/>
            <person name="Dedysh S.N."/>
        </authorList>
    </citation>
    <scope>NUCLEOTIDE SEQUENCE [LARGE SCALE GENOMIC DNA]</scope>
    <source>
        <strain evidence="11 12">H2</strain>
    </source>
</reference>
<dbReference type="AlphaFoldDB" id="A0A6B8KJW2"/>
<evidence type="ECO:0000256" key="5">
    <source>
        <dbReference type="ARBA" id="ARBA00022857"/>
    </source>
</evidence>
<evidence type="ECO:0000256" key="7">
    <source>
        <dbReference type="ARBA" id="ARBA00025067"/>
    </source>
</evidence>
<comment type="similarity">
    <text evidence="2 8 9">Belongs to the dihydrofolate reductase family.</text>
</comment>
<dbReference type="Gene3D" id="3.40.430.10">
    <property type="entry name" value="Dihydrofolate Reductase, subunit A"/>
    <property type="match status" value="1"/>
</dbReference>
<sequence length="168" mass="18424">MVRLVAVVAVARNGVIGADNGLPWRVSSDLKRFKALTMGKPLILGRRTFESLPQALPGRRIIVATRAQDFSAEGVVVAHSPDEAAELACEIAREMGSNEAIVGGGAEIFRALMDQTSRIELTEIALEPEGDVFFPKFDMTQWREIARASPARGPRDEADFSFVTLERR</sequence>
<dbReference type="GO" id="GO:0005829">
    <property type="term" value="C:cytosol"/>
    <property type="evidence" value="ECO:0007669"/>
    <property type="project" value="TreeGrafter"/>
</dbReference>
<evidence type="ECO:0000313" key="11">
    <source>
        <dbReference type="EMBL" id="QGM47225.1"/>
    </source>
</evidence>
<proteinExistence type="inferred from homology"/>
<dbReference type="Proteomes" id="UP000309061">
    <property type="component" value="Chromosome"/>
</dbReference>